<dbReference type="AlphaFoldDB" id="X0TX65"/>
<name>X0TX65_9ZZZZ</name>
<evidence type="ECO:0000313" key="1">
    <source>
        <dbReference type="EMBL" id="GAF91761.1"/>
    </source>
</evidence>
<dbReference type="InterPro" id="IPR011990">
    <property type="entry name" value="TPR-like_helical_dom_sf"/>
</dbReference>
<accession>X0TX65</accession>
<reference evidence="1" key="1">
    <citation type="journal article" date="2014" name="Front. Microbiol.">
        <title>High frequency of phylogenetically diverse reductive dehalogenase-homologous genes in deep subseafloor sedimentary metagenomes.</title>
        <authorList>
            <person name="Kawai M."/>
            <person name="Futagami T."/>
            <person name="Toyoda A."/>
            <person name="Takaki Y."/>
            <person name="Nishi S."/>
            <person name="Hori S."/>
            <person name="Arai W."/>
            <person name="Tsubouchi T."/>
            <person name="Morono Y."/>
            <person name="Uchiyama I."/>
            <person name="Ito T."/>
            <person name="Fujiyama A."/>
            <person name="Inagaki F."/>
            <person name="Takami H."/>
        </authorList>
    </citation>
    <scope>NUCLEOTIDE SEQUENCE</scope>
    <source>
        <strain evidence="1">Expedition CK06-06</strain>
    </source>
</reference>
<organism evidence="1">
    <name type="scientific">marine sediment metagenome</name>
    <dbReference type="NCBI Taxonomy" id="412755"/>
    <lineage>
        <taxon>unclassified sequences</taxon>
        <taxon>metagenomes</taxon>
        <taxon>ecological metagenomes</taxon>
    </lineage>
</organism>
<sequence length="173" mass="20332">MRRGNWEQAAEICEKSFKLNPRSSGTAHFTGLIYERMRRYEEAVDWFDRALSIEADEIWPQFGKVRVHYLSNGNTEKARALLETLPPHRFNDYWWILNGMLERNFQGVLGRLDSLSYDVAEGEYFNFYKHLAYAIVYHALNNQALVKTHAEVARIVLEEALREHPEDSRIHTS</sequence>
<dbReference type="InterPro" id="IPR019734">
    <property type="entry name" value="TPR_rpt"/>
</dbReference>
<protein>
    <submittedName>
        <fullName evidence="1">Uncharacterized protein</fullName>
    </submittedName>
</protein>
<comment type="caution">
    <text evidence="1">The sequence shown here is derived from an EMBL/GenBank/DDBJ whole genome shotgun (WGS) entry which is preliminary data.</text>
</comment>
<dbReference type="PROSITE" id="PS50005">
    <property type="entry name" value="TPR"/>
    <property type="match status" value="1"/>
</dbReference>
<dbReference type="Gene3D" id="1.25.40.10">
    <property type="entry name" value="Tetratricopeptide repeat domain"/>
    <property type="match status" value="1"/>
</dbReference>
<dbReference type="SUPFAM" id="SSF48452">
    <property type="entry name" value="TPR-like"/>
    <property type="match status" value="1"/>
</dbReference>
<dbReference type="Pfam" id="PF13176">
    <property type="entry name" value="TPR_7"/>
    <property type="match status" value="1"/>
</dbReference>
<dbReference type="EMBL" id="BARS01012938">
    <property type="protein sequence ID" value="GAF91761.1"/>
    <property type="molecule type" value="Genomic_DNA"/>
</dbReference>
<proteinExistence type="predicted"/>
<gene>
    <name evidence="1" type="ORF">S01H1_22777</name>
</gene>
<feature type="non-terminal residue" evidence="1">
    <location>
        <position position="173"/>
    </location>
</feature>